<organism evidence="2 3">
    <name type="scientific">Stachybotrys elegans</name>
    <dbReference type="NCBI Taxonomy" id="80388"/>
    <lineage>
        <taxon>Eukaryota</taxon>
        <taxon>Fungi</taxon>
        <taxon>Dikarya</taxon>
        <taxon>Ascomycota</taxon>
        <taxon>Pezizomycotina</taxon>
        <taxon>Sordariomycetes</taxon>
        <taxon>Hypocreomycetidae</taxon>
        <taxon>Hypocreales</taxon>
        <taxon>Stachybotryaceae</taxon>
        <taxon>Stachybotrys</taxon>
    </lineage>
</organism>
<dbReference type="EMBL" id="JAGPNK010000018">
    <property type="protein sequence ID" value="KAH7305592.1"/>
    <property type="molecule type" value="Genomic_DNA"/>
</dbReference>
<proteinExistence type="predicted"/>
<dbReference type="InterPro" id="IPR021514">
    <property type="entry name" value="DUF3176"/>
</dbReference>
<keyword evidence="1" id="KW-0472">Membrane</keyword>
<evidence type="ECO:0000313" key="2">
    <source>
        <dbReference type="EMBL" id="KAH7305592.1"/>
    </source>
</evidence>
<dbReference type="OrthoDB" id="5376804at2759"/>
<comment type="caution">
    <text evidence="2">The sequence shown here is derived from an EMBL/GenBank/DDBJ whole genome shotgun (WGS) entry which is preliminary data.</text>
</comment>
<evidence type="ECO:0000256" key="1">
    <source>
        <dbReference type="SAM" id="Phobius"/>
    </source>
</evidence>
<protein>
    <submittedName>
        <fullName evidence="2">Uncharacterized protein</fullName>
    </submittedName>
</protein>
<dbReference type="PANTHER" id="PTHR35394">
    <property type="entry name" value="DUF3176 DOMAIN-CONTAINING PROTEIN"/>
    <property type="match status" value="1"/>
</dbReference>
<gene>
    <name evidence="2" type="ORF">B0I35DRAFT_444082</name>
</gene>
<accession>A0A8K0SJC3</accession>
<reference evidence="2" key="1">
    <citation type="journal article" date="2021" name="Nat. Commun.">
        <title>Genetic determinants of endophytism in the Arabidopsis root mycobiome.</title>
        <authorList>
            <person name="Mesny F."/>
            <person name="Miyauchi S."/>
            <person name="Thiergart T."/>
            <person name="Pickel B."/>
            <person name="Atanasova L."/>
            <person name="Karlsson M."/>
            <person name="Huettel B."/>
            <person name="Barry K.W."/>
            <person name="Haridas S."/>
            <person name="Chen C."/>
            <person name="Bauer D."/>
            <person name="Andreopoulos W."/>
            <person name="Pangilinan J."/>
            <person name="LaButti K."/>
            <person name="Riley R."/>
            <person name="Lipzen A."/>
            <person name="Clum A."/>
            <person name="Drula E."/>
            <person name="Henrissat B."/>
            <person name="Kohler A."/>
            <person name="Grigoriev I.V."/>
            <person name="Martin F.M."/>
            <person name="Hacquard S."/>
        </authorList>
    </citation>
    <scope>NUCLEOTIDE SEQUENCE</scope>
    <source>
        <strain evidence="2">MPI-CAGE-CH-0235</strain>
    </source>
</reference>
<feature type="transmembrane region" description="Helical" evidence="1">
    <location>
        <begin position="88"/>
        <end position="110"/>
    </location>
</feature>
<dbReference type="AlphaFoldDB" id="A0A8K0SJC3"/>
<keyword evidence="3" id="KW-1185">Reference proteome</keyword>
<dbReference type="PANTHER" id="PTHR35394:SF5">
    <property type="entry name" value="DUF3176 DOMAIN-CONTAINING PROTEIN"/>
    <property type="match status" value="1"/>
</dbReference>
<name>A0A8K0SJC3_9HYPO</name>
<keyword evidence="1" id="KW-0812">Transmembrane</keyword>
<sequence>MESHRYIDDCSGTDSSEILPASVTMVHSSEELFSGCQSLSTMSPARSISIEKSAVISTKRVTEISSKLGGRPCLHTARLWGIVRDNPWVWEISCLFVGFIFLSAAVTLLASINAQALSDWPLPIQPNSMISVFMAISKSALLAPVAECISQVKWIRFSSSSLPLSHFQRFDEASRGPWGSLKLLMRPVHFGRISVFASILTIGVLALDPFVHQILSCSTRTAPLGNGTATFATAQALADSDPLSLQASIVNGIYRLEDWPMEITCTTSNCEWTSPITTLGLCSECRDITSQVEVACETAPGPLEPENDEPWSFTTTNCTYVVEDIVSFNTYIQTLTLPGTGERETEYANQFTRAKLIPLSNDIDHLGNLFDDEPDWVVRIIAYATYFDISKPGMPRLTLERLKPEVNACGIYWCGQVYDTLEVRNGTLQTQAPSSIYKLRTVMHPGGLPHYIHTSEGRAEIRQVALEDRDSFPGNPYFMVDSEAMLDIKRFLRHLLNVTSVLGNDDFRVSPEEEHGILELLEAVLHNRNLPDTFARIAKSTTEQMRASSSHVLVNGMALGSETYMQVQWEWMTLPLVLFASATILLAATMAASSRGKVEAWKSSSLAALLHHIEGRGVEEGDLQSLSALKRMAESVHVGLRDGCFREIAPDVEAR</sequence>
<keyword evidence="1" id="KW-1133">Transmembrane helix</keyword>
<evidence type="ECO:0000313" key="3">
    <source>
        <dbReference type="Proteomes" id="UP000813444"/>
    </source>
</evidence>
<dbReference type="Proteomes" id="UP000813444">
    <property type="component" value="Unassembled WGS sequence"/>
</dbReference>
<dbReference type="Pfam" id="PF11374">
    <property type="entry name" value="DUF3176"/>
    <property type="match status" value="1"/>
</dbReference>